<accession>A0AA48GY14</accession>
<name>A0AA48GY14_9BACT</name>
<dbReference type="HAMAP" id="MF_01147">
    <property type="entry name" value="Lgt"/>
    <property type="match status" value="1"/>
</dbReference>
<organism evidence="8 9">
    <name type="scientific">Mesoterricola silvestris</name>
    <dbReference type="NCBI Taxonomy" id="2927979"/>
    <lineage>
        <taxon>Bacteria</taxon>
        <taxon>Pseudomonadati</taxon>
        <taxon>Acidobacteriota</taxon>
        <taxon>Holophagae</taxon>
        <taxon>Holophagales</taxon>
        <taxon>Holophagaceae</taxon>
        <taxon>Mesoterricola</taxon>
    </lineage>
</organism>
<feature type="transmembrane region" description="Helical" evidence="7">
    <location>
        <begin position="50"/>
        <end position="70"/>
    </location>
</feature>
<dbReference type="PANTHER" id="PTHR30589">
    <property type="entry name" value="PROLIPOPROTEIN DIACYLGLYCERYL TRANSFERASE"/>
    <property type="match status" value="1"/>
</dbReference>
<evidence type="ECO:0000256" key="5">
    <source>
        <dbReference type="ARBA" id="ARBA00022989"/>
    </source>
</evidence>
<comment type="catalytic activity">
    <reaction evidence="7">
        <text>L-cysteinyl-[prolipoprotein] + a 1,2-diacyl-sn-glycero-3-phospho-(1'-sn-glycerol) = an S-1,2-diacyl-sn-glyceryl-L-cysteinyl-[prolipoprotein] + sn-glycerol 1-phosphate + H(+)</text>
        <dbReference type="Rhea" id="RHEA:56712"/>
        <dbReference type="Rhea" id="RHEA-COMP:14679"/>
        <dbReference type="Rhea" id="RHEA-COMP:14680"/>
        <dbReference type="ChEBI" id="CHEBI:15378"/>
        <dbReference type="ChEBI" id="CHEBI:29950"/>
        <dbReference type="ChEBI" id="CHEBI:57685"/>
        <dbReference type="ChEBI" id="CHEBI:64716"/>
        <dbReference type="ChEBI" id="CHEBI:140658"/>
        <dbReference type="EC" id="2.5.1.145"/>
    </reaction>
</comment>
<feature type="transmembrane region" description="Helical" evidence="7">
    <location>
        <begin position="173"/>
        <end position="191"/>
    </location>
</feature>
<evidence type="ECO:0000256" key="2">
    <source>
        <dbReference type="ARBA" id="ARBA00022475"/>
    </source>
</evidence>
<evidence type="ECO:0000256" key="1">
    <source>
        <dbReference type="ARBA" id="ARBA00007150"/>
    </source>
</evidence>
<comment type="function">
    <text evidence="7">Catalyzes the transfer of the diacylglyceryl group from phosphatidylglycerol to the sulfhydryl group of the N-terminal cysteine of a prolipoprotein, the first step in the formation of mature lipoproteins.</text>
</comment>
<feature type="transmembrane region" description="Helical" evidence="7">
    <location>
        <begin position="203"/>
        <end position="221"/>
    </location>
</feature>
<sequence>MHPILFKIGSFPVGTYGLILTIGFFLALALAKHLGRRDGISGDAIADLAIWLLLGGIIGAKLLMIIVDLFSGVPAAQIFDLGYLRAGGAIHGGVIGGLAVFFWRMRKLKLPLAGTLDALTPAVALGQAIGRMGCFSAGCCYGTECHLPWAVTFTNGDAHWLSGTPLNVPLHPVQLYTLAANALVLGVLLLAGRRRRFAGQVGALYFMLEGVGRIVTEIWRADLDRGFLLGIPWLSTGRLTALAFVAFGAFLWFWYARAPRAEVAS</sequence>
<evidence type="ECO:0000256" key="4">
    <source>
        <dbReference type="ARBA" id="ARBA00022692"/>
    </source>
</evidence>
<comment type="subcellular location">
    <subcellularLocation>
        <location evidence="7">Cell membrane</location>
        <topology evidence="7">Multi-pass membrane protein</topology>
    </subcellularLocation>
</comment>
<dbReference type="GO" id="GO:0008961">
    <property type="term" value="F:phosphatidylglycerol-prolipoprotein diacylglyceryl transferase activity"/>
    <property type="evidence" value="ECO:0007669"/>
    <property type="project" value="UniProtKB-UniRule"/>
</dbReference>
<comment type="similarity">
    <text evidence="1 7">Belongs to the Lgt family.</text>
</comment>
<dbReference type="RefSeq" id="WP_316412639.1">
    <property type="nucleotide sequence ID" value="NZ_AP027080.1"/>
</dbReference>
<dbReference type="GO" id="GO:0042158">
    <property type="term" value="P:lipoprotein biosynthetic process"/>
    <property type="evidence" value="ECO:0007669"/>
    <property type="project" value="UniProtKB-UniRule"/>
</dbReference>
<dbReference type="PANTHER" id="PTHR30589:SF0">
    <property type="entry name" value="PHOSPHATIDYLGLYCEROL--PROLIPOPROTEIN DIACYLGLYCERYL TRANSFERASE"/>
    <property type="match status" value="1"/>
</dbReference>
<feature type="transmembrane region" description="Helical" evidence="7">
    <location>
        <begin position="82"/>
        <end position="103"/>
    </location>
</feature>
<evidence type="ECO:0000256" key="6">
    <source>
        <dbReference type="ARBA" id="ARBA00023136"/>
    </source>
</evidence>
<dbReference type="Pfam" id="PF01790">
    <property type="entry name" value="LGT"/>
    <property type="match status" value="1"/>
</dbReference>
<evidence type="ECO:0000313" key="9">
    <source>
        <dbReference type="Proteomes" id="UP001238179"/>
    </source>
</evidence>
<feature type="binding site" evidence="7">
    <location>
        <position position="131"/>
    </location>
    <ligand>
        <name>a 1,2-diacyl-sn-glycero-3-phospho-(1'-sn-glycerol)</name>
        <dbReference type="ChEBI" id="CHEBI:64716"/>
    </ligand>
</feature>
<keyword evidence="6 7" id="KW-0472">Membrane</keyword>
<feature type="transmembrane region" description="Helical" evidence="7">
    <location>
        <begin position="233"/>
        <end position="255"/>
    </location>
</feature>
<keyword evidence="3 7" id="KW-0808">Transferase</keyword>
<dbReference type="EC" id="2.5.1.145" evidence="7"/>
<evidence type="ECO:0000313" key="8">
    <source>
        <dbReference type="EMBL" id="BDU73966.1"/>
    </source>
</evidence>
<dbReference type="EMBL" id="AP027080">
    <property type="protein sequence ID" value="BDU73966.1"/>
    <property type="molecule type" value="Genomic_DNA"/>
</dbReference>
<dbReference type="AlphaFoldDB" id="A0AA48GY14"/>
<comment type="pathway">
    <text evidence="7">Protein modification; lipoprotein biosynthesis (diacylglyceryl transfer).</text>
</comment>
<evidence type="ECO:0000256" key="3">
    <source>
        <dbReference type="ARBA" id="ARBA00022679"/>
    </source>
</evidence>
<dbReference type="Proteomes" id="UP001238179">
    <property type="component" value="Chromosome"/>
</dbReference>
<dbReference type="GO" id="GO:0005886">
    <property type="term" value="C:plasma membrane"/>
    <property type="evidence" value="ECO:0007669"/>
    <property type="project" value="UniProtKB-SubCell"/>
</dbReference>
<proteinExistence type="inferred from homology"/>
<reference evidence="9" key="1">
    <citation type="journal article" date="2023" name="Int. J. Syst. Evol. Microbiol.">
        <title>Mesoterricola silvestris gen. nov., sp. nov., Mesoterricola sediminis sp. nov., Geothrix oryzae sp. nov., Geothrix edaphica sp. nov., Geothrix rubra sp. nov., and Geothrix limicola sp. nov., six novel members of Acidobacteriota isolated from soils.</title>
        <authorList>
            <person name="Itoh H."/>
            <person name="Sugisawa Y."/>
            <person name="Mise K."/>
            <person name="Xu Z."/>
            <person name="Kuniyasu M."/>
            <person name="Ushijima N."/>
            <person name="Kawano K."/>
            <person name="Kobayashi E."/>
            <person name="Shiratori Y."/>
            <person name="Masuda Y."/>
            <person name="Senoo K."/>
        </authorList>
    </citation>
    <scope>NUCLEOTIDE SEQUENCE [LARGE SCALE GENOMIC DNA]</scope>
    <source>
        <strain evidence="9">W79</strain>
    </source>
</reference>
<keyword evidence="5 7" id="KW-1133">Transmembrane helix</keyword>
<keyword evidence="9" id="KW-1185">Reference proteome</keyword>
<protein>
    <recommendedName>
        <fullName evidence="7">Phosphatidylglycerol--prolipoprotein diacylglyceryl transferase</fullName>
        <ecNumber evidence="7">2.5.1.145</ecNumber>
    </recommendedName>
</protein>
<keyword evidence="2 7" id="KW-1003">Cell membrane</keyword>
<evidence type="ECO:0000256" key="7">
    <source>
        <dbReference type="HAMAP-Rule" id="MF_01147"/>
    </source>
</evidence>
<dbReference type="KEGG" id="msil:METEAL_31400"/>
<dbReference type="InterPro" id="IPR001640">
    <property type="entry name" value="Lgt"/>
</dbReference>
<feature type="transmembrane region" description="Helical" evidence="7">
    <location>
        <begin position="12"/>
        <end position="30"/>
    </location>
</feature>
<gene>
    <name evidence="7 8" type="primary">lgt</name>
    <name evidence="8" type="ORF">METEAL_31400</name>
</gene>
<keyword evidence="4 7" id="KW-0812">Transmembrane</keyword>